<comment type="caution">
    <text evidence="6">The sequence shown here is derived from an EMBL/GenBank/DDBJ whole genome shotgun (WGS) entry which is preliminary data.</text>
</comment>
<dbReference type="OrthoDB" id="727118at2759"/>
<gene>
    <name evidence="6" type="ORF">LSCM1_06227</name>
</gene>
<feature type="repeat" description="WD" evidence="3">
    <location>
        <begin position="541"/>
        <end position="569"/>
    </location>
</feature>
<dbReference type="PANTHER" id="PTHR19848">
    <property type="entry name" value="WD40 REPEAT PROTEIN"/>
    <property type="match status" value="1"/>
</dbReference>
<accession>A0A836GUR0</accession>
<dbReference type="Pfam" id="PF00400">
    <property type="entry name" value="WD40"/>
    <property type="match status" value="1"/>
</dbReference>
<evidence type="ECO:0000256" key="2">
    <source>
        <dbReference type="ARBA" id="ARBA00022737"/>
    </source>
</evidence>
<evidence type="ECO:0000256" key="1">
    <source>
        <dbReference type="ARBA" id="ARBA00022574"/>
    </source>
</evidence>
<dbReference type="InterPro" id="IPR001478">
    <property type="entry name" value="PDZ"/>
</dbReference>
<evidence type="ECO:0000256" key="3">
    <source>
        <dbReference type="PROSITE-ProRule" id="PRU00221"/>
    </source>
</evidence>
<feature type="compositionally biased region" description="Low complexity" evidence="4">
    <location>
        <begin position="2051"/>
        <end position="2064"/>
    </location>
</feature>
<feature type="region of interest" description="Disordered" evidence="4">
    <location>
        <begin position="864"/>
        <end position="912"/>
    </location>
</feature>
<feature type="repeat" description="WD" evidence="3">
    <location>
        <begin position="570"/>
        <end position="611"/>
    </location>
</feature>
<evidence type="ECO:0000256" key="4">
    <source>
        <dbReference type="SAM" id="MobiDB-lite"/>
    </source>
</evidence>
<dbReference type="EMBL" id="JAFEUZ010000019">
    <property type="protein sequence ID" value="KAG5480524.1"/>
    <property type="molecule type" value="Genomic_DNA"/>
</dbReference>
<proteinExistence type="predicted"/>
<dbReference type="GeneID" id="92516171"/>
<keyword evidence="2" id="KW-0677">Repeat</keyword>
<dbReference type="Gene3D" id="2.30.42.10">
    <property type="match status" value="1"/>
</dbReference>
<dbReference type="InterPro" id="IPR036322">
    <property type="entry name" value="WD40_repeat_dom_sf"/>
</dbReference>
<dbReference type="InterPro" id="IPR015943">
    <property type="entry name" value="WD40/YVTN_repeat-like_dom_sf"/>
</dbReference>
<organism evidence="6 7">
    <name type="scientific">Leishmania martiniquensis</name>
    <dbReference type="NCBI Taxonomy" id="1580590"/>
    <lineage>
        <taxon>Eukaryota</taxon>
        <taxon>Discoba</taxon>
        <taxon>Euglenozoa</taxon>
        <taxon>Kinetoplastea</taxon>
        <taxon>Metakinetoplastina</taxon>
        <taxon>Trypanosomatida</taxon>
        <taxon>Trypanosomatidae</taxon>
        <taxon>Leishmaniinae</taxon>
        <taxon>Leishmania</taxon>
    </lineage>
</organism>
<feature type="region of interest" description="Disordered" evidence="4">
    <location>
        <begin position="2023"/>
        <end position="2071"/>
    </location>
</feature>
<feature type="region of interest" description="Disordered" evidence="4">
    <location>
        <begin position="329"/>
        <end position="380"/>
    </location>
</feature>
<dbReference type="RefSeq" id="XP_067179288.1">
    <property type="nucleotide sequence ID" value="XM_067323659.1"/>
</dbReference>
<feature type="compositionally biased region" description="Low complexity" evidence="4">
    <location>
        <begin position="12"/>
        <end position="27"/>
    </location>
</feature>
<dbReference type="SUPFAM" id="SSF50978">
    <property type="entry name" value="WD40 repeat-like"/>
    <property type="match status" value="1"/>
</dbReference>
<feature type="region of interest" description="Disordered" evidence="4">
    <location>
        <begin position="1639"/>
        <end position="1707"/>
    </location>
</feature>
<feature type="domain" description="PDZ" evidence="5">
    <location>
        <begin position="2077"/>
        <end position="2165"/>
    </location>
</feature>
<dbReference type="SMART" id="SM00228">
    <property type="entry name" value="PDZ"/>
    <property type="match status" value="1"/>
</dbReference>
<dbReference type="SUPFAM" id="SSF50156">
    <property type="entry name" value="PDZ domain-like"/>
    <property type="match status" value="1"/>
</dbReference>
<dbReference type="InterPro" id="IPR001680">
    <property type="entry name" value="WD40_rpt"/>
</dbReference>
<feature type="region of interest" description="Disordered" evidence="4">
    <location>
        <begin position="261"/>
        <end position="297"/>
    </location>
</feature>
<evidence type="ECO:0000313" key="6">
    <source>
        <dbReference type="EMBL" id="KAG5480524.1"/>
    </source>
</evidence>
<dbReference type="PROSITE" id="PS50082">
    <property type="entry name" value="WD_REPEATS_2"/>
    <property type="match status" value="2"/>
</dbReference>
<reference evidence="6 7" key="1">
    <citation type="submission" date="2021-03" db="EMBL/GenBank/DDBJ databases">
        <title>Leishmania (Mundinia) martiniquensis Genome sequencing and assembly.</title>
        <authorList>
            <person name="Almutairi H."/>
            <person name="Gatherer D."/>
        </authorList>
    </citation>
    <scope>NUCLEOTIDE SEQUENCE [LARGE SCALE GENOMIC DNA]</scope>
    <source>
        <strain evidence="6">LSCM1</strain>
    </source>
</reference>
<name>A0A836GUR0_9TRYP</name>
<keyword evidence="1 3" id="KW-0853">WD repeat</keyword>
<dbReference type="Proteomes" id="UP000673552">
    <property type="component" value="Chromosome 19"/>
</dbReference>
<keyword evidence="7" id="KW-1185">Reference proteome</keyword>
<feature type="region of interest" description="Disordered" evidence="4">
    <location>
        <begin position="1"/>
        <end position="62"/>
    </location>
</feature>
<feature type="compositionally biased region" description="Low complexity" evidence="4">
    <location>
        <begin position="285"/>
        <end position="296"/>
    </location>
</feature>
<sequence>MSLSSSYQDAQGASQSGYSGSRRSLSRPTPARSTVFYVGRDRASQKCTPVAASLQPAMHSEASPSASLSKLIASTALDSRASPPQGCVTKDHDAEVTVGVLTSAALAQTSVQPADQFTAYLSTPSSQPRGNSLDGCSTAASTRPSYRVAQRRARAASLTFTSGGRAPWFVSRRCASEQSLQSRATGLSSAYAIGRSGSFPSQHAAAPAPPSSAGLSHIRPLLSSKEADYLNLAYQRSFVGRFRCATPVVVRTPAAATLHASLAPPTADDGAPSQWLSTRKEQEETTATAAHAAATDAVDEGVNTTLSASPDQHTHGVEADAPHAVDASTPRAVASGHPCSLGAAERPQLPLERRSSGTGVPITSKGAARRGAGGGRPSSVLGGARVRDLLPFSSVSDVVRSARAMKSAGLTGRPLAAYAGAPAANMEALVKSGLHTSLWLALQDGGLEVRSMANPNELLTSLPRSGQRVIITSLTEICGNRVVAGYTDGTLHVYDAVTMEDTGEYHAHTAAVTSLLYVHGAPRLSPPAGATAQPRDKRESTPTQSLLLTGSLDRSIVVWEAASMSYLHKLKGSLRSISALAATATGGYAFSGSDDGTLRMWDAVQGDQFTITKEERAKIVKSNGATALKSVASLPQPLMLASSGLPFAAGLSSTSAPIDAMRGREVEAGGETRASTPRALSRRSFQRPLLKSAPVSPNASLVAGSSAFSISSAMTDGLFHRPGKLRGAAKSSPSSSFTGACRAPFMERGTRLPAKSADCGGREPSFRLPSLPSSPLLAAVDIAAFAPTKTGTSSSLLREGSVLLGPNGSISSLRCDFVQGAEGEDEGQAGVAADSAAATALHHGVGDRRSSATRRNLRRDLRKRLKSLSGTRSPALAPATSGAAAATKRRSASAAPATGESAKQKKTASKKAMKAAKLASEATTARTWESAKSLEQRLELWLHLYQQRVLFSAASLQLTQLNSAGYDAVSTVNWPIECAHKDCVTALTVVEDRLLVSASRDATAKVFALPSGQYVRALHSSRRMPLSSVLYDASVGRLYTAFSDGSLATYDTRIAGLPLLSQIHSPHTLFSSTFVQLRMAPMRRFMWTAAVRGEEAQETPSNSSRGGGVSLTVVGTAHFDRTTMAHGPNQTATSYRVGQPSLRELNAAVSLQPLQQQRIRNLTEQATRTTRVMLEGIELTDMRRCGLVLERGYVRWHTYCVFARWRQWARRRALRPQFEGVVAVRAERCAESLLGRYRHQWLNWTRARKQASASALLREVQLQPRKVLPLSVESEVSAGQRRVWQSMASTMGKRQQSILLSGAYRRWREFLRAQQAHLRQCVAFNKLLLSMNASSYRPSSCILARITRKAMRGANQAKALWLLREETQFGQAYAFRRRCFDLWRTCARQRRCRAAAAADSLEWSAVEPLSATLIQPERLRRRYFALWQDFALCVSRSRRLASELDTLRVEWATLQRTLESPMTVVQLREKLSAAESSTAEAEAEATRLAARLETVAMEAAALRTDAALNMLIGGYRVPSVPHAATPLLSSTASATTELSSMGSVRRGSLASASAMPLNGCCCGDAAAWGLSPSVAGADWREEERAQRQEEEMLLCEVGALLRALKGNAMRYDRDDKLLSAAHALALRLPILEPAHNAQASLEGSQGRHSHLSPQKQRTPRRLSTWSISSAKRSGSTALPAPMLPSQQRHRQNSFAADPAGSASPSTANVALPTASAVARNTISAAQMWAAQPAEETYACLADAFTAVCANLSALLHVAALEWGTANATSRSALARAGKDATEGATEVSPTAFTPTSWLTQVPLKQRRAMIGEVLKLVTLFDSFTAHNDLPVKSGGSTSTRGGASARAMPLCSLCSRDTATALLERSTVLLELVDPHLWPRQMKLNHLQDVHAASIAELNATVSTASGSDPVPQNTFMTLSSAGGGEPNASSAPSLGLMRPPALYLSDDVLQEAGSTMMQQDAATSGMTHSFGQLFMEHRTNRSASSVHSGPTQATPLVSVAEGYTPVRLHCTDDPLNSTLRSWEEEGATPTSEPPHLRRYSFSHRSYSGVSTPRSYTPRTSTPSAAGTGPNGQLVKPYLGFRVNVIRDAQTLRRTTISIREVTPQYINAEGEDVDGPAQAAGLQIGDQLVRFAGYAVTDLAAFNAVVSRHVHTGAALPVVVLRNGEQLCKTIVVGSRSATGF</sequence>
<dbReference type="PROSITE" id="PS50294">
    <property type="entry name" value="WD_REPEATS_REGION"/>
    <property type="match status" value="1"/>
</dbReference>
<evidence type="ECO:0000313" key="7">
    <source>
        <dbReference type="Proteomes" id="UP000673552"/>
    </source>
</evidence>
<dbReference type="KEGG" id="lmat:92516171"/>
<dbReference type="PANTHER" id="PTHR19848:SF8">
    <property type="entry name" value="F-BOX AND WD REPEAT DOMAIN CONTAINING 7"/>
    <property type="match status" value="1"/>
</dbReference>
<dbReference type="SMART" id="SM00320">
    <property type="entry name" value="WD40"/>
    <property type="match status" value="5"/>
</dbReference>
<feature type="compositionally biased region" description="Polar residues" evidence="4">
    <location>
        <begin position="1651"/>
        <end position="1676"/>
    </location>
</feature>
<protein>
    <recommendedName>
        <fullName evidence="5">PDZ domain-containing protein</fullName>
    </recommendedName>
</protein>
<dbReference type="Gene3D" id="2.130.10.10">
    <property type="entry name" value="YVTN repeat-like/Quinoprotein amine dehydrogenase"/>
    <property type="match status" value="2"/>
</dbReference>
<dbReference type="InterPro" id="IPR036034">
    <property type="entry name" value="PDZ_sf"/>
</dbReference>
<feature type="compositionally biased region" description="Polar residues" evidence="4">
    <location>
        <begin position="1"/>
        <end position="11"/>
    </location>
</feature>
<feature type="compositionally biased region" description="Low complexity" evidence="4">
    <location>
        <begin position="867"/>
        <end position="898"/>
    </location>
</feature>
<evidence type="ECO:0000259" key="5">
    <source>
        <dbReference type="SMART" id="SM00228"/>
    </source>
</evidence>